<evidence type="ECO:0000256" key="1">
    <source>
        <dbReference type="SAM" id="Phobius"/>
    </source>
</evidence>
<dbReference type="EMBL" id="CP045896">
    <property type="protein sequence ID" value="QQP50131.1"/>
    <property type="molecule type" value="Genomic_DNA"/>
</dbReference>
<evidence type="ECO:0000313" key="2">
    <source>
        <dbReference type="EMBL" id="QQP50131.1"/>
    </source>
</evidence>
<keyword evidence="1" id="KW-0472">Membrane</keyword>
<organism evidence="2 3">
    <name type="scientific">Caligus rogercresseyi</name>
    <name type="common">Sea louse</name>
    <dbReference type="NCBI Taxonomy" id="217165"/>
    <lineage>
        <taxon>Eukaryota</taxon>
        <taxon>Metazoa</taxon>
        <taxon>Ecdysozoa</taxon>
        <taxon>Arthropoda</taxon>
        <taxon>Crustacea</taxon>
        <taxon>Multicrustacea</taxon>
        <taxon>Hexanauplia</taxon>
        <taxon>Copepoda</taxon>
        <taxon>Siphonostomatoida</taxon>
        <taxon>Caligidae</taxon>
        <taxon>Caligus</taxon>
    </lineage>
</organism>
<feature type="transmembrane region" description="Helical" evidence="1">
    <location>
        <begin position="35"/>
        <end position="61"/>
    </location>
</feature>
<keyword evidence="1" id="KW-0812">Transmembrane</keyword>
<dbReference type="AlphaFoldDB" id="A0A7T8HHZ3"/>
<keyword evidence="1" id="KW-1133">Transmembrane helix</keyword>
<feature type="non-terminal residue" evidence="2">
    <location>
        <position position="83"/>
    </location>
</feature>
<gene>
    <name evidence="2" type="ORF">FKW44_011031</name>
</gene>
<proteinExistence type="predicted"/>
<sequence length="83" mass="9411">MDDHTKQNVIPAVFLGVFHPTHIHPGRPGKQRTKLLHLGSFFAWKLVIFFYAWAFLSIFLYGGKPFEGPPVVSNGYVPNTQPM</sequence>
<dbReference type="Proteomes" id="UP000595437">
    <property type="component" value="Chromosome 7"/>
</dbReference>
<evidence type="ECO:0000313" key="3">
    <source>
        <dbReference type="Proteomes" id="UP000595437"/>
    </source>
</evidence>
<protein>
    <submittedName>
        <fullName evidence="2">7-dehydrocholesterol reductase</fullName>
    </submittedName>
</protein>
<keyword evidence="3" id="KW-1185">Reference proteome</keyword>
<accession>A0A7T8HHZ3</accession>
<reference evidence="3" key="1">
    <citation type="submission" date="2021-01" db="EMBL/GenBank/DDBJ databases">
        <title>Caligus Genome Assembly.</title>
        <authorList>
            <person name="Gallardo-Escarate C."/>
        </authorList>
    </citation>
    <scope>NUCLEOTIDE SEQUENCE [LARGE SCALE GENOMIC DNA]</scope>
</reference>
<name>A0A7T8HHZ3_CALRO</name>